<feature type="signal peptide" evidence="2">
    <location>
        <begin position="1"/>
        <end position="28"/>
    </location>
</feature>
<protein>
    <recommendedName>
        <fullName evidence="5">DUF2059 domain-containing protein</fullName>
    </recommendedName>
</protein>
<evidence type="ECO:0000256" key="2">
    <source>
        <dbReference type="SAM" id="SignalP"/>
    </source>
</evidence>
<feature type="region of interest" description="Disordered" evidence="1">
    <location>
        <begin position="301"/>
        <end position="322"/>
    </location>
</feature>
<accession>A0ABX0NGU9</accession>
<organism evidence="3 4">
    <name type="scientific">Massilia frigida</name>
    <dbReference type="NCBI Taxonomy" id="2609281"/>
    <lineage>
        <taxon>Bacteria</taxon>
        <taxon>Pseudomonadati</taxon>
        <taxon>Pseudomonadota</taxon>
        <taxon>Betaproteobacteria</taxon>
        <taxon>Burkholderiales</taxon>
        <taxon>Oxalobacteraceae</taxon>
        <taxon>Telluria group</taxon>
        <taxon>Massilia</taxon>
    </lineage>
</organism>
<dbReference type="EMBL" id="WHJG01000009">
    <property type="protein sequence ID" value="NHZ79945.1"/>
    <property type="molecule type" value="Genomic_DNA"/>
</dbReference>
<comment type="caution">
    <text evidence="3">The sequence shown here is derived from an EMBL/GenBank/DDBJ whole genome shotgun (WGS) entry which is preliminary data.</text>
</comment>
<name>A0ABX0NGU9_9BURK</name>
<evidence type="ECO:0000313" key="3">
    <source>
        <dbReference type="EMBL" id="NHZ79945.1"/>
    </source>
</evidence>
<sequence length="322" mass="35196">MHTPFINAARALAQACIVLLALAHGAHAAPATEETLRRYFEMANSARMVVAATDAMLEIEAREWQGESDPKEKAKLKARFERTSAFVRQQVAWDKIEPVAIESYQKHLQESDVQELIAQAHSPLGQTIINKVTPALLKQPPVVAAYMAKRIEEIRERKDGSVPSPVVPPQPPAGSKEAQALAMMLGWPRARDDFDKNMADIETRGLEMAAAFNDEATAGIGEELRRFSKAIRNEIKFEEIAAIEARMIAGELSEAEIAALSEEHNNPARVAQRIRIGLADAELMARMSAAVQSSDAFKQLANADSDDAPRKAARAGKAAAKK</sequence>
<reference evidence="3 4" key="1">
    <citation type="submission" date="2019-10" db="EMBL/GenBank/DDBJ databases">
        <title>Taxonomy of Antarctic Massilia spp.: description of Massilia rubra sp. nov., Massilia aquatica sp. nov., Massilia mucilaginosa sp. nov., Massilia frigida sp. nov. isolated from streams, lakes and regoliths.</title>
        <authorList>
            <person name="Holochova P."/>
            <person name="Sedlacek I."/>
            <person name="Kralova S."/>
            <person name="Maslanova I."/>
            <person name="Busse H.-J."/>
            <person name="Stankova E."/>
            <person name="Vrbovska V."/>
            <person name="Kovarovic V."/>
            <person name="Bartak M."/>
            <person name="Svec P."/>
            <person name="Pantucek R."/>
        </authorList>
    </citation>
    <scope>NUCLEOTIDE SEQUENCE [LARGE SCALE GENOMIC DNA]</scope>
    <source>
        <strain evidence="3 4">CCM 8695</strain>
    </source>
</reference>
<evidence type="ECO:0000313" key="4">
    <source>
        <dbReference type="Proteomes" id="UP000621455"/>
    </source>
</evidence>
<evidence type="ECO:0008006" key="5">
    <source>
        <dbReference type="Google" id="ProtNLM"/>
    </source>
</evidence>
<keyword evidence="4" id="KW-1185">Reference proteome</keyword>
<dbReference type="Proteomes" id="UP000621455">
    <property type="component" value="Unassembled WGS sequence"/>
</dbReference>
<feature type="compositionally biased region" description="Basic residues" evidence="1">
    <location>
        <begin position="311"/>
        <end position="322"/>
    </location>
</feature>
<evidence type="ECO:0000256" key="1">
    <source>
        <dbReference type="SAM" id="MobiDB-lite"/>
    </source>
</evidence>
<dbReference type="RefSeq" id="WP_167086894.1">
    <property type="nucleotide sequence ID" value="NZ_WHJG01000009.1"/>
</dbReference>
<feature type="chain" id="PRO_5045971300" description="DUF2059 domain-containing protein" evidence="2">
    <location>
        <begin position="29"/>
        <end position="322"/>
    </location>
</feature>
<proteinExistence type="predicted"/>
<gene>
    <name evidence="3" type="ORF">F2P44_11750</name>
</gene>
<keyword evidence="2" id="KW-0732">Signal</keyword>